<dbReference type="Pfam" id="PF03703">
    <property type="entry name" value="bPH_2"/>
    <property type="match status" value="2"/>
</dbReference>
<comment type="caution">
    <text evidence="3">The sequence shown here is derived from an EMBL/GenBank/DDBJ whole genome shotgun (WGS) entry which is preliminary data.</text>
</comment>
<dbReference type="RefSeq" id="WP_249044619.1">
    <property type="nucleotide sequence ID" value="NZ_JAGIOO010000001.1"/>
</dbReference>
<name>A0ABS5ADC2_9PSEU</name>
<dbReference type="PIRSF" id="PIRSF026631">
    <property type="entry name" value="UCP026631"/>
    <property type="match status" value="1"/>
</dbReference>
<dbReference type="PANTHER" id="PTHR34473">
    <property type="entry name" value="UPF0699 TRANSMEMBRANE PROTEIN YDBS"/>
    <property type="match status" value="1"/>
</dbReference>
<keyword evidence="1" id="KW-0812">Transmembrane</keyword>
<protein>
    <submittedName>
        <fullName evidence="3">Membrane protein</fullName>
    </submittedName>
</protein>
<gene>
    <name evidence="3" type="ORF">JOF53_003184</name>
</gene>
<feature type="domain" description="YdbS-like PH" evidence="2">
    <location>
        <begin position="448"/>
        <end position="524"/>
    </location>
</feature>
<feature type="transmembrane region" description="Helical" evidence="1">
    <location>
        <begin position="64"/>
        <end position="85"/>
    </location>
</feature>
<dbReference type="InterPro" id="IPR005182">
    <property type="entry name" value="YdbS-like_PH"/>
</dbReference>
<feature type="transmembrane region" description="Helical" evidence="1">
    <location>
        <begin position="268"/>
        <end position="293"/>
    </location>
</feature>
<dbReference type="EMBL" id="JAGIOO010000001">
    <property type="protein sequence ID" value="MBP2474312.1"/>
    <property type="molecule type" value="Genomic_DNA"/>
</dbReference>
<accession>A0ABS5ADC2</accession>
<evidence type="ECO:0000313" key="3">
    <source>
        <dbReference type="EMBL" id="MBP2474312.1"/>
    </source>
</evidence>
<keyword evidence="4" id="KW-1185">Reference proteome</keyword>
<reference evidence="3 4" key="1">
    <citation type="submission" date="2021-03" db="EMBL/GenBank/DDBJ databases">
        <title>Sequencing the genomes of 1000 actinobacteria strains.</title>
        <authorList>
            <person name="Klenk H.-P."/>
        </authorList>
    </citation>
    <scope>NUCLEOTIDE SEQUENCE [LARGE SCALE GENOMIC DNA]</scope>
    <source>
        <strain evidence="3 4">DSM 44580</strain>
    </source>
</reference>
<feature type="transmembrane region" description="Helical" evidence="1">
    <location>
        <begin position="37"/>
        <end position="58"/>
    </location>
</feature>
<evidence type="ECO:0000313" key="4">
    <source>
        <dbReference type="Proteomes" id="UP001519363"/>
    </source>
</evidence>
<proteinExistence type="predicted"/>
<feature type="domain" description="YdbS-like PH" evidence="2">
    <location>
        <begin position="87"/>
        <end position="168"/>
    </location>
</feature>
<evidence type="ECO:0000256" key="1">
    <source>
        <dbReference type="SAM" id="Phobius"/>
    </source>
</evidence>
<organism evidence="3 4">
    <name type="scientific">Crossiella equi</name>
    <dbReference type="NCBI Taxonomy" id="130796"/>
    <lineage>
        <taxon>Bacteria</taxon>
        <taxon>Bacillati</taxon>
        <taxon>Actinomycetota</taxon>
        <taxon>Actinomycetes</taxon>
        <taxon>Pseudonocardiales</taxon>
        <taxon>Pseudonocardiaceae</taxon>
        <taxon>Crossiella</taxon>
    </lineage>
</organism>
<dbReference type="InterPro" id="IPR014529">
    <property type="entry name" value="UCP026631"/>
</dbReference>
<dbReference type="PANTHER" id="PTHR34473:SF2">
    <property type="entry name" value="UPF0699 TRANSMEMBRANE PROTEIN YDBT"/>
    <property type="match status" value="1"/>
</dbReference>
<dbReference type="Proteomes" id="UP001519363">
    <property type="component" value="Unassembled WGS sequence"/>
</dbReference>
<keyword evidence="1" id="KW-0472">Membrane</keyword>
<feature type="transmembrane region" description="Helical" evidence="1">
    <location>
        <begin position="401"/>
        <end position="422"/>
    </location>
</feature>
<evidence type="ECO:0000259" key="2">
    <source>
        <dbReference type="Pfam" id="PF03703"/>
    </source>
</evidence>
<feature type="transmembrane region" description="Helical" evidence="1">
    <location>
        <begin position="221"/>
        <end position="242"/>
    </location>
</feature>
<sequence length="538" mass="58629">MSHEPPYSPLTGYPPMPEAPAEPVVEQDWRRLDTRTVVVAPLSEISGLVGVAFVLLVIRGFSGLRWWEIGGGTAVALALVVFGVIRWYTTRYRVTSTHVELHTGLLFKKERSVARDRLRTVDATSDVFHRLFGLSVVKIGTGRQDQGEDDELTLDAIGNAEAERLRGQLLRRVPARPAEAPATTVVGDSGADAVPGGVAEVPAEGQPEVVLSELDTRWLRFAPFTLFGIIAVGAIAAAVGWLSRTFDLDLLHNPAVGWLFHWVRDTPVLIVVAVALGILLVLSTVGSLVVYVLQYWNYKLSRRDDGTLHVAYGLLTLRSVTIEEARVRGVEVHEQLLLRTVRGATAKAIATGLGTGQDSGTLLPPAPMAEARWVTAQVLGTDASPTAEPLRRHPRAARRRLLLWNLVGFAVPAVALGVLAWQDVLPHWPWQAALVLLPVGLVIGWDEYRNLGHTLTEKYLVSRSGSVVRNTVVLQRTGIIGWRIRQSLFQRRAGVLTVGATSATGTGLYDVKYVGVHDGLALAEETVPELLTPFLERG</sequence>
<feature type="transmembrane region" description="Helical" evidence="1">
    <location>
        <begin position="428"/>
        <end position="445"/>
    </location>
</feature>
<keyword evidence="1" id="KW-1133">Transmembrane helix</keyword>